<reference evidence="11" key="2">
    <citation type="submission" date="2021-11" db="EMBL/GenBank/DDBJ databases">
        <authorList>
            <consortium name="Genoscope - CEA"/>
            <person name="William W."/>
        </authorList>
    </citation>
    <scope>NUCLEOTIDE SEQUENCE</scope>
</reference>
<dbReference type="GO" id="GO:0016887">
    <property type="term" value="F:ATP hydrolysis activity"/>
    <property type="evidence" value="ECO:0007669"/>
    <property type="project" value="InterPro"/>
</dbReference>
<dbReference type="SMART" id="SM00382">
    <property type="entry name" value="AAA"/>
    <property type="match status" value="1"/>
</dbReference>
<keyword evidence="6" id="KW-0482">Metalloprotease</keyword>
<keyword evidence="7" id="KW-0547">Nucleotide-binding</keyword>
<dbReference type="InterPro" id="IPR003593">
    <property type="entry name" value="AAA+_ATPase"/>
</dbReference>
<dbReference type="GO" id="GO:0006508">
    <property type="term" value="P:proteolysis"/>
    <property type="evidence" value="ECO:0007669"/>
    <property type="project" value="TreeGrafter"/>
</dbReference>
<accession>A0A7S4E7P8</accession>
<evidence type="ECO:0000313" key="12">
    <source>
        <dbReference type="Proteomes" id="UP000789595"/>
    </source>
</evidence>
<evidence type="ECO:0000256" key="4">
    <source>
        <dbReference type="ARBA" id="ARBA00022723"/>
    </source>
</evidence>
<dbReference type="SUPFAM" id="SSF52540">
    <property type="entry name" value="P-loop containing nucleoside triphosphate hydrolases"/>
    <property type="match status" value="1"/>
</dbReference>
<evidence type="ECO:0000313" key="10">
    <source>
        <dbReference type="EMBL" id="CAE0695026.1"/>
    </source>
</evidence>
<keyword evidence="6" id="KW-0378">Hydrolase</keyword>
<evidence type="ECO:0000256" key="1">
    <source>
        <dbReference type="ARBA" id="ARBA00001947"/>
    </source>
</evidence>
<keyword evidence="12" id="KW-1185">Reference proteome</keyword>
<keyword evidence="8" id="KW-0472">Membrane</keyword>
<dbReference type="InterPro" id="IPR003959">
    <property type="entry name" value="ATPase_AAA_core"/>
</dbReference>
<keyword evidence="8" id="KW-1133">Transmembrane helix</keyword>
<evidence type="ECO:0000256" key="3">
    <source>
        <dbReference type="ARBA" id="ARBA00010550"/>
    </source>
</evidence>
<dbReference type="GO" id="GO:0046872">
    <property type="term" value="F:metal ion binding"/>
    <property type="evidence" value="ECO:0007669"/>
    <property type="project" value="UniProtKB-KW"/>
</dbReference>
<dbReference type="InterPro" id="IPR041569">
    <property type="entry name" value="AAA_lid_3"/>
</dbReference>
<reference evidence="10" key="1">
    <citation type="submission" date="2021-01" db="EMBL/GenBank/DDBJ databases">
        <authorList>
            <person name="Corre E."/>
            <person name="Pelletier E."/>
            <person name="Niang G."/>
            <person name="Scheremetjew M."/>
            <person name="Finn R."/>
            <person name="Kale V."/>
            <person name="Holt S."/>
            <person name="Cochrane G."/>
            <person name="Meng A."/>
            <person name="Brown T."/>
            <person name="Cohen L."/>
        </authorList>
    </citation>
    <scope>NUCLEOTIDE SEQUENCE</scope>
    <source>
        <strain evidence="10">CCMP1756</strain>
    </source>
</reference>
<evidence type="ECO:0000259" key="9">
    <source>
        <dbReference type="SMART" id="SM00382"/>
    </source>
</evidence>
<dbReference type="AlphaFoldDB" id="A0A7S4E7P8"/>
<dbReference type="Proteomes" id="UP000789595">
    <property type="component" value="Unassembled WGS sequence"/>
</dbReference>
<keyword evidence="8" id="KW-0812">Transmembrane</keyword>
<dbReference type="PANTHER" id="PTHR23076:SF97">
    <property type="entry name" value="ATP-DEPENDENT ZINC METALLOPROTEASE YME1L1"/>
    <property type="match status" value="1"/>
</dbReference>
<comment type="cofactor">
    <cofactor evidence="1">
        <name>Zn(2+)</name>
        <dbReference type="ChEBI" id="CHEBI:29105"/>
    </cofactor>
</comment>
<feature type="transmembrane region" description="Helical" evidence="8">
    <location>
        <begin position="112"/>
        <end position="131"/>
    </location>
</feature>
<dbReference type="FunFam" id="1.10.8.60:FF:000001">
    <property type="entry name" value="ATP-dependent zinc metalloprotease FtsH"/>
    <property type="match status" value="1"/>
</dbReference>
<dbReference type="FunFam" id="3.40.50.300:FF:002568">
    <property type="entry name" value="Cell division protein (FtsH)"/>
    <property type="match status" value="1"/>
</dbReference>
<sequence>MATTATFSRLVRRCTRYALGGLAALAAPLARCEERKEEPFSKILDDAAAGKVQAVRVGADRCEITLKSGRSYDAKHVPWLGTDWLATRLREHGVRFGALTVPELTRDEKRRAVAKGLFAVLAPVAYLYFAYRILMKASRGPHQDESVANQYERKKQRKRGFAGVAGVDKALRELREVVACLRDPAAFARIGARCPRGILLTGPSGTGKTLLARCVAEEADCEFLSCSGSAFVELFVGRGSARVRNLFAKARSLAPCVVFIDEIDAIAKARGMLSHNDEREQTLNQILCELDGFEAKDDDAAAAPLVVLLAATNRPEILDDALVRPGRLDRCVVVPLPDEAGRREILKVHAARVRLAPGVSLDRVAARADGFSGADLANVVNEGALLAVRGSADAVTTEHLLDAVAKAQEAKRATRRRGFELVPEAD</sequence>
<evidence type="ECO:0000256" key="5">
    <source>
        <dbReference type="ARBA" id="ARBA00022833"/>
    </source>
</evidence>
<gene>
    <name evidence="10" type="ORF">PCAL00307_LOCUS10462</name>
    <name evidence="11" type="ORF">PECAL_4P22960</name>
</gene>
<name>A0A7S4E7P8_9STRA</name>
<comment type="similarity">
    <text evidence="3">In the N-terminal section; belongs to the AAA ATPase family.</text>
</comment>
<evidence type="ECO:0000256" key="7">
    <source>
        <dbReference type="RuleBase" id="RU003651"/>
    </source>
</evidence>
<evidence type="ECO:0000256" key="6">
    <source>
        <dbReference type="ARBA" id="ARBA00023049"/>
    </source>
</evidence>
<proteinExistence type="inferred from homology"/>
<dbReference type="GO" id="GO:0004176">
    <property type="term" value="F:ATP-dependent peptidase activity"/>
    <property type="evidence" value="ECO:0007669"/>
    <property type="project" value="TreeGrafter"/>
</dbReference>
<dbReference type="Gene3D" id="3.40.50.300">
    <property type="entry name" value="P-loop containing nucleotide triphosphate hydrolases"/>
    <property type="match status" value="1"/>
</dbReference>
<comment type="similarity">
    <text evidence="7">Belongs to the AAA ATPase family.</text>
</comment>
<comment type="similarity">
    <text evidence="2">In the C-terminal section; belongs to the peptidase M41 family.</text>
</comment>
<dbReference type="InterPro" id="IPR027417">
    <property type="entry name" value="P-loop_NTPase"/>
</dbReference>
<dbReference type="OrthoDB" id="1413014at2759"/>
<keyword evidence="4" id="KW-0479">Metal-binding</keyword>
<evidence type="ECO:0000256" key="8">
    <source>
        <dbReference type="SAM" id="Phobius"/>
    </source>
</evidence>
<feature type="domain" description="AAA+ ATPase" evidence="9">
    <location>
        <begin position="194"/>
        <end position="338"/>
    </location>
</feature>
<dbReference type="Pfam" id="PF17862">
    <property type="entry name" value="AAA_lid_3"/>
    <property type="match status" value="1"/>
</dbReference>
<dbReference type="EMBL" id="CAKKNE010000004">
    <property type="protein sequence ID" value="CAH0374982.1"/>
    <property type="molecule type" value="Genomic_DNA"/>
</dbReference>
<protein>
    <recommendedName>
        <fullName evidence="9">AAA+ ATPase domain-containing protein</fullName>
    </recommendedName>
</protein>
<dbReference type="PROSITE" id="PS00674">
    <property type="entry name" value="AAA"/>
    <property type="match status" value="1"/>
</dbReference>
<dbReference type="GO" id="GO:0008237">
    <property type="term" value="F:metallopeptidase activity"/>
    <property type="evidence" value="ECO:0007669"/>
    <property type="project" value="UniProtKB-KW"/>
</dbReference>
<organism evidence="10">
    <name type="scientific">Pelagomonas calceolata</name>
    <dbReference type="NCBI Taxonomy" id="35677"/>
    <lineage>
        <taxon>Eukaryota</taxon>
        <taxon>Sar</taxon>
        <taxon>Stramenopiles</taxon>
        <taxon>Ochrophyta</taxon>
        <taxon>Pelagophyceae</taxon>
        <taxon>Pelagomonadales</taxon>
        <taxon>Pelagomonadaceae</taxon>
        <taxon>Pelagomonas</taxon>
    </lineage>
</organism>
<dbReference type="Gene3D" id="1.10.8.60">
    <property type="match status" value="1"/>
</dbReference>
<dbReference type="GO" id="GO:0005524">
    <property type="term" value="F:ATP binding"/>
    <property type="evidence" value="ECO:0007669"/>
    <property type="project" value="UniProtKB-KW"/>
</dbReference>
<evidence type="ECO:0000313" key="11">
    <source>
        <dbReference type="EMBL" id="CAH0374982.1"/>
    </source>
</evidence>
<evidence type="ECO:0000256" key="2">
    <source>
        <dbReference type="ARBA" id="ARBA00010044"/>
    </source>
</evidence>
<dbReference type="EMBL" id="HBIW01012190">
    <property type="protein sequence ID" value="CAE0695026.1"/>
    <property type="molecule type" value="Transcribed_RNA"/>
</dbReference>
<keyword evidence="7" id="KW-0067">ATP-binding</keyword>
<keyword evidence="6" id="KW-0645">Protease</keyword>
<keyword evidence="5" id="KW-0862">Zinc</keyword>
<dbReference type="PANTHER" id="PTHR23076">
    <property type="entry name" value="METALLOPROTEASE M41 FTSH"/>
    <property type="match status" value="1"/>
</dbReference>
<dbReference type="InterPro" id="IPR003960">
    <property type="entry name" value="ATPase_AAA_CS"/>
</dbReference>
<dbReference type="Pfam" id="PF00004">
    <property type="entry name" value="AAA"/>
    <property type="match status" value="1"/>
</dbReference>